<dbReference type="RefSeq" id="WP_101473855.1">
    <property type="nucleotide sequence ID" value="NZ_CP060637.1"/>
</dbReference>
<dbReference type="InterPro" id="IPR007167">
    <property type="entry name" value="Fe-transptr_FeoA-like"/>
</dbReference>
<keyword evidence="3" id="KW-1185">Reference proteome</keyword>
<dbReference type="EMBL" id="CP060637">
    <property type="protein sequence ID" value="QNM16115.1"/>
    <property type="molecule type" value="Genomic_DNA"/>
</dbReference>
<dbReference type="Proteomes" id="UP000515913">
    <property type="component" value="Chromosome"/>
</dbReference>
<dbReference type="InterPro" id="IPR038157">
    <property type="entry name" value="FeoA_core_dom"/>
</dbReference>
<evidence type="ECO:0000313" key="2">
    <source>
        <dbReference type="EMBL" id="QNM16115.1"/>
    </source>
</evidence>
<dbReference type="GO" id="GO:0046914">
    <property type="term" value="F:transition metal ion binding"/>
    <property type="evidence" value="ECO:0007669"/>
    <property type="project" value="InterPro"/>
</dbReference>
<dbReference type="Gene3D" id="2.30.30.90">
    <property type="match status" value="1"/>
</dbReference>
<feature type="domain" description="Ferrous iron transporter FeoA-like" evidence="1">
    <location>
        <begin position="2"/>
        <end position="71"/>
    </location>
</feature>
<organism evidence="2 3">
    <name type="scientific">Fusobacterium hominis</name>
    <dbReference type="NCBI Taxonomy" id="2764326"/>
    <lineage>
        <taxon>Bacteria</taxon>
        <taxon>Fusobacteriati</taxon>
        <taxon>Fusobacteriota</taxon>
        <taxon>Fusobacteriia</taxon>
        <taxon>Fusobacteriales</taxon>
        <taxon>Fusobacteriaceae</taxon>
        <taxon>Fusobacterium</taxon>
    </lineage>
</organism>
<gene>
    <name evidence="2" type="ORF">H9Q81_04700</name>
</gene>
<proteinExistence type="predicted"/>
<dbReference type="KEGG" id="fho:H9Q81_04700"/>
<accession>A0A7G9GZ83</accession>
<dbReference type="Pfam" id="PF04023">
    <property type="entry name" value="FeoA"/>
    <property type="match status" value="1"/>
</dbReference>
<evidence type="ECO:0000313" key="3">
    <source>
        <dbReference type="Proteomes" id="UP000515913"/>
    </source>
</evidence>
<sequence>MVPLCFAQPNKDFYISEIKGNGRSKCCLLEKGLCIGNKVRVMGDRDNCFIVKINDTIKYALSFAIANKIILQEK</sequence>
<protein>
    <submittedName>
        <fullName evidence="2">Ferrous iron transport protein A</fullName>
    </submittedName>
</protein>
<name>A0A7G9GZ83_9FUSO</name>
<reference evidence="2 3" key="1">
    <citation type="submission" date="2020-08" db="EMBL/GenBank/DDBJ databases">
        <authorList>
            <person name="Liu C."/>
            <person name="Sun Q."/>
        </authorList>
    </citation>
    <scope>NUCLEOTIDE SEQUENCE [LARGE SCALE GENOMIC DNA]</scope>
    <source>
        <strain evidence="2 3">NSJ-57</strain>
    </source>
</reference>
<dbReference type="AlphaFoldDB" id="A0A7G9GZ83"/>
<evidence type="ECO:0000259" key="1">
    <source>
        <dbReference type="Pfam" id="PF04023"/>
    </source>
</evidence>